<dbReference type="OrthoDB" id="291007at2759"/>
<feature type="chain" id="PRO_5025682476" evidence="1">
    <location>
        <begin position="19"/>
        <end position="133"/>
    </location>
</feature>
<organism evidence="2 3">
    <name type="scientific">Microthyrium microscopicum</name>
    <dbReference type="NCBI Taxonomy" id="703497"/>
    <lineage>
        <taxon>Eukaryota</taxon>
        <taxon>Fungi</taxon>
        <taxon>Dikarya</taxon>
        <taxon>Ascomycota</taxon>
        <taxon>Pezizomycotina</taxon>
        <taxon>Dothideomycetes</taxon>
        <taxon>Dothideomycetes incertae sedis</taxon>
        <taxon>Microthyriales</taxon>
        <taxon>Microthyriaceae</taxon>
        <taxon>Microthyrium</taxon>
    </lineage>
</organism>
<gene>
    <name evidence="2" type="ORF">BT63DRAFT_450604</name>
</gene>
<evidence type="ECO:0000256" key="1">
    <source>
        <dbReference type="SAM" id="SignalP"/>
    </source>
</evidence>
<dbReference type="EMBL" id="MU004231">
    <property type="protein sequence ID" value="KAF2672578.1"/>
    <property type="molecule type" value="Genomic_DNA"/>
</dbReference>
<sequence>MRSFQILSILSTLTLATATPFSSFVERATCPIAQCFPFPEQNKCDITTSCTSTGAIHSGGTTAPDYCACRAGYKADPAVYPPSDGSVQMRLVWPGQEGRVFVKPGVPCNTLCDHWELGAQGCQEVPLVTNGCS</sequence>
<feature type="signal peptide" evidence="1">
    <location>
        <begin position="1"/>
        <end position="18"/>
    </location>
</feature>
<dbReference type="Proteomes" id="UP000799302">
    <property type="component" value="Unassembled WGS sequence"/>
</dbReference>
<proteinExistence type="predicted"/>
<accession>A0A6A6UNC9</accession>
<dbReference type="AlphaFoldDB" id="A0A6A6UNC9"/>
<reference evidence="2" key="1">
    <citation type="journal article" date="2020" name="Stud. Mycol.">
        <title>101 Dothideomycetes genomes: a test case for predicting lifestyles and emergence of pathogens.</title>
        <authorList>
            <person name="Haridas S."/>
            <person name="Albert R."/>
            <person name="Binder M."/>
            <person name="Bloem J."/>
            <person name="Labutti K."/>
            <person name="Salamov A."/>
            <person name="Andreopoulos B."/>
            <person name="Baker S."/>
            <person name="Barry K."/>
            <person name="Bills G."/>
            <person name="Bluhm B."/>
            <person name="Cannon C."/>
            <person name="Castanera R."/>
            <person name="Culley D."/>
            <person name="Daum C."/>
            <person name="Ezra D."/>
            <person name="Gonzalez J."/>
            <person name="Henrissat B."/>
            <person name="Kuo A."/>
            <person name="Liang C."/>
            <person name="Lipzen A."/>
            <person name="Lutzoni F."/>
            <person name="Magnuson J."/>
            <person name="Mondo S."/>
            <person name="Nolan M."/>
            <person name="Ohm R."/>
            <person name="Pangilinan J."/>
            <person name="Park H.-J."/>
            <person name="Ramirez L."/>
            <person name="Alfaro M."/>
            <person name="Sun H."/>
            <person name="Tritt A."/>
            <person name="Yoshinaga Y."/>
            <person name="Zwiers L.-H."/>
            <person name="Turgeon B."/>
            <person name="Goodwin S."/>
            <person name="Spatafora J."/>
            <person name="Crous P."/>
            <person name="Grigoriev I."/>
        </authorList>
    </citation>
    <scope>NUCLEOTIDE SEQUENCE</scope>
    <source>
        <strain evidence="2">CBS 115976</strain>
    </source>
</reference>
<name>A0A6A6UNC9_9PEZI</name>
<keyword evidence="1" id="KW-0732">Signal</keyword>
<evidence type="ECO:0000313" key="2">
    <source>
        <dbReference type="EMBL" id="KAF2672578.1"/>
    </source>
</evidence>
<keyword evidence="3" id="KW-1185">Reference proteome</keyword>
<protein>
    <submittedName>
        <fullName evidence="2">Uncharacterized protein</fullName>
    </submittedName>
</protein>
<evidence type="ECO:0000313" key="3">
    <source>
        <dbReference type="Proteomes" id="UP000799302"/>
    </source>
</evidence>